<dbReference type="InterPro" id="IPR024192">
    <property type="entry name" value="Fosfomycin_R_FomA-type"/>
</dbReference>
<dbReference type="InterPro" id="IPR036393">
    <property type="entry name" value="AceGlu_kinase-like_sf"/>
</dbReference>
<evidence type="ECO:0000259" key="12">
    <source>
        <dbReference type="Pfam" id="PF00696"/>
    </source>
</evidence>
<feature type="binding site" evidence="10">
    <location>
        <position position="51"/>
    </location>
    <ligand>
        <name>substrate</name>
    </ligand>
</feature>
<dbReference type="PANTHER" id="PTHR43654:SF1">
    <property type="entry name" value="ISOPENTENYL PHOSPHATE KINASE"/>
    <property type="match status" value="1"/>
</dbReference>
<dbReference type="PIRSF" id="PIRSF016496">
    <property type="entry name" value="Kin_FomA"/>
    <property type="match status" value="1"/>
</dbReference>
<dbReference type="GO" id="GO:0016301">
    <property type="term" value="F:kinase activity"/>
    <property type="evidence" value="ECO:0007669"/>
    <property type="project" value="UniProtKB-KW"/>
</dbReference>
<organism evidence="13">
    <name type="scientific">Flexilinea flocculi</name>
    <dbReference type="NCBI Taxonomy" id="1678840"/>
    <lineage>
        <taxon>Bacteria</taxon>
        <taxon>Bacillati</taxon>
        <taxon>Chloroflexota</taxon>
        <taxon>Anaerolineae</taxon>
        <taxon>Anaerolineales</taxon>
        <taxon>Anaerolineaceae</taxon>
        <taxon>Flexilinea</taxon>
    </lineage>
</organism>
<dbReference type="InterPro" id="IPR001048">
    <property type="entry name" value="Asp/Glu/Uridylate_kinase"/>
</dbReference>
<evidence type="ECO:0000256" key="8">
    <source>
        <dbReference type="ARBA" id="ARBA00023229"/>
    </source>
</evidence>
<comment type="similarity">
    <text evidence="1">Belongs to the isopentenyl phosphate kinase family.</text>
</comment>
<protein>
    <recommendedName>
        <fullName evidence="3">Isopentenyl phosphate kinase</fullName>
        <ecNumber evidence="2">2.7.4.26</ecNumber>
    </recommendedName>
</protein>
<feature type="binding site" evidence="10">
    <location>
        <begin position="6"/>
        <end position="10"/>
    </location>
    <ligand>
        <name>ATP</name>
        <dbReference type="ChEBI" id="CHEBI:30616"/>
    </ligand>
</feature>
<dbReference type="GO" id="GO:0016114">
    <property type="term" value="P:terpenoid biosynthetic process"/>
    <property type="evidence" value="ECO:0007669"/>
    <property type="project" value="TreeGrafter"/>
</dbReference>
<dbReference type="GO" id="GO:0005829">
    <property type="term" value="C:cytosol"/>
    <property type="evidence" value="ECO:0007669"/>
    <property type="project" value="TreeGrafter"/>
</dbReference>
<comment type="catalytic activity">
    <reaction evidence="9">
        <text>isopentenyl phosphate + ATP = isopentenyl diphosphate + ADP</text>
        <dbReference type="Rhea" id="RHEA:33963"/>
        <dbReference type="ChEBI" id="CHEBI:30616"/>
        <dbReference type="ChEBI" id="CHEBI:65078"/>
        <dbReference type="ChEBI" id="CHEBI:128769"/>
        <dbReference type="ChEBI" id="CHEBI:456216"/>
        <dbReference type="EC" id="2.7.4.26"/>
    </reaction>
</comment>
<evidence type="ECO:0000256" key="10">
    <source>
        <dbReference type="PIRSR" id="PIRSR016496-1"/>
    </source>
</evidence>
<dbReference type="GO" id="GO:0102043">
    <property type="term" value="F:isopentenyl phosphate kinase activity"/>
    <property type="evidence" value="ECO:0007669"/>
    <property type="project" value="UniProtKB-EC"/>
</dbReference>
<dbReference type="CDD" id="cd04241">
    <property type="entry name" value="AAK_FomA-like"/>
    <property type="match status" value="1"/>
</dbReference>
<feature type="binding site" evidence="10">
    <location>
        <position position="52"/>
    </location>
    <ligand>
        <name>ATP</name>
        <dbReference type="ChEBI" id="CHEBI:30616"/>
    </ligand>
</feature>
<evidence type="ECO:0000313" key="13">
    <source>
        <dbReference type="EMBL" id="GAP40821.1"/>
    </source>
</evidence>
<evidence type="ECO:0000256" key="3">
    <source>
        <dbReference type="ARBA" id="ARBA00017267"/>
    </source>
</evidence>
<feature type="binding site" evidence="10">
    <location>
        <position position="155"/>
    </location>
    <ligand>
        <name>substrate</name>
    </ligand>
</feature>
<keyword evidence="5 10" id="KW-0547">Nucleotide-binding</keyword>
<evidence type="ECO:0000313" key="14">
    <source>
        <dbReference type="Proteomes" id="UP000053370"/>
    </source>
</evidence>
<dbReference type="STRING" id="1678840.ATC1_13802"/>
<feature type="binding site" evidence="10">
    <location>
        <position position="56"/>
    </location>
    <ligand>
        <name>substrate</name>
    </ligand>
</feature>
<evidence type="ECO:0000256" key="5">
    <source>
        <dbReference type="ARBA" id="ARBA00022741"/>
    </source>
</evidence>
<feature type="site" description="Transition state stabilizer" evidence="11">
    <location>
        <position position="15"/>
    </location>
</feature>
<keyword evidence="6 13" id="KW-0418">Kinase</keyword>
<dbReference type="AlphaFoldDB" id="A0A0S7BKA5"/>
<evidence type="ECO:0000256" key="1">
    <source>
        <dbReference type="ARBA" id="ARBA00010540"/>
    </source>
</evidence>
<evidence type="ECO:0000256" key="6">
    <source>
        <dbReference type="ARBA" id="ARBA00022777"/>
    </source>
</evidence>
<dbReference type="NCBIfam" id="NF040647">
    <property type="entry name" value="IPPK_Arch"/>
    <property type="match status" value="1"/>
</dbReference>
<keyword evidence="14" id="KW-1185">Reference proteome</keyword>
<feature type="binding site" evidence="10">
    <location>
        <position position="219"/>
    </location>
    <ligand>
        <name>ATP</name>
        <dbReference type="ChEBI" id="CHEBI:30616"/>
    </ligand>
</feature>
<dbReference type="Pfam" id="PF00696">
    <property type="entry name" value="AA_kinase"/>
    <property type="match status" value="1"/>
</dbReference>
<evidence type="ECO:0000256" key="2">
    <source>
        <dbReference type="ARBA" id="ARBA00012908"/>
    </source>
</evidence>
<dbReference type="Gene3D" id="3.40.1160.10">
    <property type="entry name" value="Acetylglutamate kinase-like"/>
    <property type="match status" value="1"/>
</dbReference>
<feature type="domain" description="Aspartate/glutamate/uridylate kinase" evidence="12">
    <location>
        <begin position="1"/>
        <end position="235"/>
    </location>
</feature>
<evidence type="ECO:0000256" key="7">
    <source>
        <dbReference type="ARBA" id="ARBA00022840"/>
    </source>
</evidence>
<evidence type="ECO:0000256" key="9">
    <source>
        <dbReference type="ARBA" id="ARBA00049063"/>
    </source>
</evidence>
<accession>A0A0S7BKA5</accession>
<dbReference type="PANTHER" id="PTHR43654">
    <property type="entry name" value="GLUTAMATE 5-KINASE"/>
    <property type="match status" value="1"/>
</dbReference>
<keyword evidence="8" id="KW-0414">Isoprene biosynthesis</keyword>
<sequence>MITFLKLGGSLITEKDKARHARQATIRRLGMEIREAMEERPDLQIILGHGSGSFGHIPAHKFKTRDGVFSQDEWLGFAEVHHEAQSLNQIVMDIFFECGLPCIPISPLSAVEAKNGIAEKWDIFPIIAALKNGMIPVVYGDTVFDIIRGGTILSTEDLFVFLAAKIKQSGRVLLAGWEEGLWEDFPDRTKLISKLEISNYPDQKKEFLKGSLFTDVTGGMAEKVHLMANLIQNDIIRSALIFSGEKPLNLRNALLDQIPGTLLYSNKEE</sequence>
<dbReference type="RefSeq" id="WP_062280787.1">
    <property type="nucleotide sequence ID" value="NZ_DF968181.1"/>
</dbReference>
<dbReference type="EC" id="2.7.4.26" evidence="2"/>
<dbReference type="EMBL" id="DF968181">
    <property type="protein sequence ID" value="GAP40821.1"/>
    <property type="molecule type" value="Genomic_DNA"/>
</dbReference>
<keyword evidence="4" id="KW-0808">Transferase</keyword>
<proteinExistence type="inferred from homology"/>
<dbReference type="GO" id="GO:0005524">
    <property type="term" value="F:ATP binding"/>
    <property type="evidence" value="ECO:0007669"/>
    <property type="project" value="UniProtKB-KW"/>
</dbReference>
<dbReference type="PATRIC" id="fig|1678840.3.peg.2180"/>
<keyword evidence="7 10" id="KW-0067">ATP-binding</keyword>
<gene>
    <name evidence="13" type="ORF">ATC1_13802</name>
</gene>
<dbReference type="SUPFAM" id="SSF53633">
    <property type="entry name" value="Carbamate kinase-like"/>
    <property type="match status" value="1"/>
</dbReference>
<evidence type="ECO:0000256" key="4">
    <source>
        <dbReference type="ARBA" id="ARBA00022679"/>
    </source>
</evidence>
<dbReference type="Proteomes" id="UP000053370">
    <property type="component" value="Unassembled WGS sequence"/>
</dbReference>
<feature type="binding site" evidence="10">
    <location>
        <position position="223"/>
    </location>
    <ligand>
        <name>ATP</name>
        <dbReference type="ChEBI" id="CHEBI:30616"/>
    </ligand>
</feature>
<evidence type="ECO:0000256" key="11">
    <source>
        <dbReference type="PIRSR" id="PIRSR016496-2"/>
    </source>
</evidence>
<reference evidence="13" key="1">
    <citation type="journal article" date="2015" name="Genome Announc.">
        <title>Draft Genome Sequence of Anaerolineae Strain TC1, a Novel Isolate from a Methanogenic Wastewater Treatment System.</title>
        <authorList>
            <person name="Matsuura N."/>
            <person name="Tourlousse D.M."/>
            <person name="Sun L."/>
            <person name="Toyonaga M."/>
            <person name="Kuroda K."/>
            <person name="Ohashi A."/>
            <person name="Cruz R."/>
            <person name="Yamaguchi T."/>
            <person name="Sekiguchi Y."/>
        </authorList>
    </citation>
    <scope>NUCLEOTIDE SEQUENCE [LARGE SCALE GENOMIC DNA]</scope>
    <source>
        <strain evidence="13">TC1</strain>
    </source>
</reference>
<name>A0A0S7BKA5_9CHLR</name>